<protein>
    <recommendedName>
        <fullName evidence="3 10">Adenosine kinase</fullName>
        <shortName evidence="10">AK</shortName>
        <ecNumber evidence="3 10">2.7.1.20</ecNumber>
    </recommendedName>
    <alternativeName>
        <fullName evidence="10">Adenosine 5'-phosphotransferase</fullName>
    </alternativeName>
</protein>
<dbReference type="EMBL" id="JARPUR010000006">
    <property type="protein sequence ID" value="KAK4874843.1"/>
    <property type="molecule type" value="Genomic_DNA"/>
</dbReference>
<dbReference type="SUPFAM" id="SSF53613">
    <property type="entry name" value="Ribokinase-like"/>
    <property type="match status" value="1"/>
</dbReference>
<evidence type="ECO:0000256" key="5">
    <source>
        <dbReference type="ARBA" id="ARBA00022726"/>
    </source>
</evidence>
<dbReference type="PRINTS" id="PR00989">
    <property type="entry name" value="ADENOKINASE"/>
</dbReference>
<comment type="caution">
    <text evidence="12">The sequence shown here is derived from an EMBL/GenBank/DDBJ whole genome shotgun (WGS) entry which is preliminary data.</text>
</comment>
<keyword evidence="7 10" id="KW-0418">Kinase</keyword>
<dbReference type="Gene3D" id="3.40.1190.20">
    <property type="match status" value="1"/>
</dbReference>
<dbReference type="CDD" id="cd01168">
    <property type="entry name" value="adenosine_kinase"/>
    <property type="match status" value="1"/>
</dbReference>
<evidence type="ECO:0000259" key="11">
    <source>
        <dbReference type="Pfam" id="PF00294"/>
    </source>
</evidence>
<dbReference type="InterPro" id="IPR029056">
    <property type="entry name" value="Ribokinase-like"/>
</dbReference>
<dbReference type="Gene3D" id="3.30.1110.10">
    <property type="match status" value="1"/>
</dbReference>
<evidence type="ECO:0000256" key="2">
    <source>
        <dbReference type="ARBA" id="ARBA00010688"/>
    </source>
</evidence>
<evidence type="ECO:0000313" key="12">
    <source>
        <dbReference type="EMBL" id="KAK4874843.1"/>
    </source>
</evidence>
<comment type="pathway">
    <text evidence="1 10">Purine metabolism; AMP biosynthesis via salvage pathway; AMP from adenosine: step 1/1.</text>
</comment>
<evidence type="ECO:0000256" key="7">
    <source>
        <dbReference type="ARBA" id="ARBA00022777"/>
    </source>
</evidence>
<keyword evidence="5 10" id="KW-0660">Purine salvage</keyword>
<gene>
    <name evidence="12" type="ORF">RN001_014203</name>
</gene>
<dbReference type="GO" id="GO:0006166">
    <property type="term" value="P:purine ribonucleoside salvage"/>
    <property type="evidence" value="ECO:0007669"/>
    <property type="project" value="UniProtKB-KW"/>
</dbReference>
<feature type="active site" description="Proton acceptor" evidence="9">
    <location>
        <position position="287"/>
    </location>
</feature>
<evidence type="ECO:0000256" key="4">
    <source>
        <dbReference type="ARBA" id="ARBA00022679"/>
    </source>
</evidence>
<proteinExistence type="inferred from homology"/>
<dbReference type="PANTHER" id="PTHR45769">
    <property type="entry name" value="ADENOSINE KINASE"/>
    <property type="match status" value="1"/>
</dbReference>
<keyword evidence="10" id="KW-0460">Magnesium</keyword>
<keyword evidence="4 10" id="KW-0808">Transferase</keyword>
<dbReference type="InterPro" id="IPR001805">
    <property type="entry name" value="Adenokinase"/>
</dbReference>
<dbReference type="PROSITE" id="PS00584">
    <property type="entry name" value="PFKB_KINASES_2"/>
    <property type="match status" value="1"/>
</dbReference>
<keyword evidence="13" id="KW-1185">Reference proteome</keyword>
<comment type="subcellular location">
    <subcellularLocation>
        <location evidence="10">Nucleus</location>
    </subcellularLocation>
</comment>
<dbReference type="PANTHER" id="PTHR45769:SF3">
    <property type="entry name" value="ADENOSINE KINASE"/>
    <property type="match status" value="1"/>
</dbReference>
<dbReference type="Pfam" id="PF00294">
    <property type="entry name" value="PfkB"/>
    <property type="match status" value="1"/>
</dbReference>
<dbReference type="Proteomes" id="UP001353858">
    <property type="component" value="Unassembled WGS sequence"/>
</dbReference>
<accession>A0AAN7SLY0</accession>
<evidence type="ECO:0000256" key="8">
    <source>
        <dbReference type="ARBA" id="ARBA00022840"/>
    </source>
</evidence>
<comment type="similarity">
    <text evidence="2 10">Belongs to the carbohydrate kinase PfkB family.</text>
</comment>
<dbReference type="GO" id="GO:0005524">
    <property type="term" value="F:ATP binding"/>
    <property type="evidence" value="ECO:0007669"/>
    <property type="project" value="UniProtKB-UniRule"/>
</dbReference>
<reference evidence="13" key="1">
    <citation type="submission" date="2023-01" db="EMBL/GenBank/DDBJ databases">
        <title>Key to firefly adult light organ development and bioluminescence: homeobox transcription factors regulate luciferase expression and transportation to peroxisome.</title>
        <authorList>
            <person name="Fu X."/>
        </authorList>
    </citation>
    <scope>NUCLEOTIDE SEQUENCE [LARGE SCALE GENOMIC DNA]</scope>
</reference>
<sequence length="326" mass="36057">MRESSIVTFGSPLIDVIVNVDDSFLNKFNLEPNNATAVGEESEIFEAIQASSPKYVVGGCALNTARVLKHVSKDLLCTVIGAVGDDDYAQLVKRQLDQDHVRYVFVTVPKTTGRCAVLLNEDNRSLCTDLGASKFFTLEHLKRKEVWDYVQTGSCIYVPGFFLSVSVDCVLTIAKNTTEKIFALNLSAPFIVERYSQEIFWLLPYVDLLFGNESELRALARAFGFTSKNLNQISKYVYTLNCRDKSMVMVITRGSKSVFLVHNNEITKHRVKTLDKSRIKDTSAAGDAFVGGFLGSFVSGESLDACVSCGINVAQTVIQSSGCWFE</sequence>
<keyword evidence="8 10" id="KW-0067">ATP-binding</keyword>
<dbReference type="GO" id="GO:0005634">
    <property type="term" value="C:nucleus"/>
    <property type="evidence" value="ECO:0007669"/>
    <property type="project" value="UniProtKB-SubCell"/>
</dbReference>
<comment type="function">
    <text evidence="10">ATP dependent phosphorylation of adenosine and other related nucleoside analogs to monophosphate derivatives.</text>
</comment>
<dbReference type="InterPro" id="IPR002173">
    <property type="entry name" value="Carboh/pur_kinase_PfkB_CS"/>
</dbReference>
<organism evidence="12 13">
    <name type="scientific">Aquatica leii</name>
    <dbReference type="NCBI Taxonomy" id="1421715"/>
    <lineage>
        <taxon>Eukaryota</taxon>
        <taxon>Metazoa</taxon>
        <taxon>Ecdysozoa</taxon>
        <taxon>Arthropoda</taxon>
        <taxon>Hexapoda</taxon>
        <taxon>Insecta</taxon>
        <taxon>Pterygota</taxon>
        <taxon>Neoptera</taxon>
        <taxon>Endopterygota</taxon>
        <taxon>Coleoptera</taxon>
        <taxon>Polyphaga</taxon>
        <taxon>Elateriformia</taxon>
        <taxon>Elateroidea</taxon>
        <taxon>Lampyridae</taxon>
        <taxon>Luciolinae</taxon>
        <taxon>Aquatica</taxon>
    </lineage>
</organism>
<dbReference type="GO" id="GO:0005829">
    <property type="term" value="C:cytosol"/>
    <property type="evidence" value="ECO:0007669"/>
    <property type="project" value="TreeGrafter"/>
</dbReference>
<comment type="subunit">
    <text evidence="10">Monomer.</text>
</comment>
<evidence type="ECO:0000256" key="1">
    <source>
        <dbReference type="ARBA" id="ARBA00004801"/>
    </source>
</evidence>
<feature type="domain" description="Carbohydrate kinase PfkB" evidence="11">
    <location>
        <begin position="46"/>
        <end position="323"/>
    </location>
</feature>
<comment type="catalytic activity">
    <reaction evidence="10">
        <text>adenosine + ATP = AMP + ADP + H(+)</text>
        <dbReference type="Rhea" id="RHEA:20824"/>
        <dbReference type="ChEBI" id="CHEBI:15378"/>
        <dbReference type="ChEBI" id="CHEBI:16335"/>
        <dbReference type="ChEBI" id="CHEBI:30616"/>
        <dbReference type="ChEBI" id="CHEBI:456215"/>
        <dbReference type="ChEBI" id="CHEBI:456216"/>
        <dbReference type="EC" id="2.7.1.20"/>
    </reaction>
</comment>
<dbReference type="GO" id="GO:0044209">
    <property type="term" value="P:AMP salvage"/>
    <property type="evidence" value="ECO:0007669"/>
    <property type="project" value="UniProtKB-UniRule"/>
</dbReference>
<evidence type="ECO:0000256" key="3">
    <source>
        <dbReference type="ARBA" id="ARBA00012119"/>
    </source>
</evidence>
<name>A0AAN7SLY0_9COLE</name>
<evidence type="ECO:0000313" key="13">
    <source>
        <dbReference type="Proteomes" id="UP001353858"/>
    </source>
</evidence>
<dbReference type="GO" id="GO:0004001">
    <property type="term" value="F:adenosine kinase activity"/>
    <property type="evidence" value="ECO:0007669"/>
    <property type="project" value="UniProtKB-UniRule"/>
</dbReference>
<evidence type="ECO:0000256" key="6">
    <source>
        <dbReference type="ARBA" id="ARBA00022741"/>
    </source>
</evidence>
<evidence type="ECO:0000256" key="10">
    <source>
        <dbReference type="RuleBase" id="RU368116"/>
    </source>
</evidence>
<evidence type="ECO:0000256" key="9">
    <source>
        <dbReference type="PIRSR" id="PIRSR601805-1"/>
    </source>
</evidence>
<dbReference type="InterPro" id="IPR011611">
    <property type="entry name" value="PfkB_dom"/>
</dbReference>
<keyword evidence="6 10" id="KW-0547">Nucleotide-binding</keyword>
<dbReference type="AlphaFoldDB" id="A0AAN7SLY0"/>
<dbReference type="EC" id="2.7.1.20" evidence="3 10"/>
<comment type="cofactor">
    <cofactor evidence="10">
        <name>Mg(2+)</name>
        <dbReference type="ChEBI" id="CHEBI:18420"/>
    </cofactor>
    <text evidence="10">Binds 3 Mg(2+) ions per subunit.</text>
</comment>
<keyword evidence="10" id="KW-0539">Nucleus</keyword>
<dbReference type="GO" id="GO:0006144">
    <property type="term" value="P:purine nucleobase metabolic process"/>
    <property type="evidence" value="ECO:0007669"/>
    <property type="project" value="TreeGrafter"/>
</dbReference>